<dbReference type="KEGG" id="caua:113057554"/>
<dbReference type="AlphaFoldDB" id="A0A6P6LAI6"/>
<evidence type="ECO:0000256" key="1">
    <source>
        <dbReference type="SAM" id="MobiDB-lite"/>
    </source>
</evidence>
<protein>
    <submittedName>
        <fullName evidence="4">Uncharacterized protein LOC113057554 isoform X1</fullName>
    </submittedName>
</protein>
<dbReference type="OrthoDB" id="8939517at2759"/>
<evidence type="ECO:0000313" key="4">
    <source>
        <dbReference type="RefSeq" id="XP_026080762.1"/>
    </source>
</evidence>
<feature type="domain" description="DUF4806" evidence="2">
    <location>
        <begin position="345"/>
        <end position="429"/>
    </location>
</feature>
<gene>
    <name evidence="4" type="primary">LOC113057554</name>
</gene>
<dbReference type="GeneID" id="113057554"/>
<organism evidence="3 4">
    <name type="scientific">Carassius auratus</name>
    <name type="common">Goldfish</name>
    <dbReference type="NCBI Taxonomy" id="7957"/>
    <lineage>
        <taxon>Eukaryota</taxon>
        <taxon>Metazoa</taxon>
        <taxon>Chordata</taxon>
        <taxon>Craniata</taxon>
        <taxon>Vertebrata</taxon>
        <taxon>Euteleostomi</taxon>
        <taxon>Actinopterygii</taxon>
        <taxon>Neopterygii</taxon>
        <taxon>Teleostei</taxon>
        <taxon>Ostariophysi</taxon>
        <taxon>Cypriniformes</taxon>
        <taxon>Cyprinidae</taxon>
        <taxon>Cyprininae</taxon>
        <taxon>Carassius</taxon>
    </lineage>
</organism>
<dbReference type="PANTHER" id="PTHR34153">
    <property type="entry name" value="SI:CH211-262H13.3-RELATED-RELATED"/>
    <property type="match status" value="1"/>
</dbReference>
<keyword evidence="3" id="KW-1185">Reference proteome</keyword>
<accession>A0A6P6LAI6</accession>
<name>A0A6P6LAI6_CARAU</name>
<proteinExistence type="predicted"/>
<reference evidence="4" key="1">
    <citation type="submission" date="2025-08" db="UniProtKB">
        <authorList>
            <consortium name="RefSeq"/>
        </authorList>
    </citation>
    <scope>IDENTIFICATION</scope>
    <source>
        <strain evidence="4">Wakin</strain>
        <tissue evidence="4">Muscle</tissue>
    </source>
</reference>
<dbReference type="PANTHER" id="PTHR34153:SF2">
    <property type="entry name" value="SI:CH211-262H13.3-RELATED"/>
    <property type="match status" value="1"/>
</dbReference>
<evidence type="ECO:0000313" key="3">
    <source>
        <dbReference type="Proteomes" id="UP000515129"/>
    </source>
</evidence>
<dbReference type="Proteomes" id="UP000515129">
    <property type="component" value="Chromosome 4"/>
</dbReference>
<dbReference type="InterPro" id="IPR032071">
    <property type="entry name" value="DUF4806"/>
</dbReference>
<dbReference type="RefSeq" id="XP_026080762.1">
    <property type="nucleotide sequence ID" value="XM_026224977.1"/>
</dbReference>
<feature type="region of interest" description="Disordered" evidence="1">
    <location>
        <begin position="1"/>
        <end position="25"/>
    </location>
</feature>
<dbReference type="Pfam" id="PF16064">
    <property type="entry name" value="DUF4806"/>
    <property type="match status" value="1"/>
</dbReference>
<sequence>MHHSLIKPQPYPHSKGVRGGPALKPPDPPDCQIRFRCANRIGPASKIGPACAFNQRTQNESHTDPHFGRAFDNVRRVGISRDLLLVKFGCQLVIGSWAEDCSTCVKMFHVVEFVTNKSVAVVPQSWYEDGCASWPTYNSDERINRAVKHGEEPQEDWQTHDVRIIKSSDTYIEARQILKKALTCSTSDLQTEDEQERPGRRRTTAKHFFGDTDTEEDYRPPKISKFGSSAGTSHQLPANSPELCQMFGRTAPPQPLPPQTLLSQPAHCNQQQRGPEEPSQVYRPTWRGGRHGPETIPCSAAQVHILSLLEHIKQQQDQLVAKVNHLSSRVLNTSTPQEPECPECIQLPIESLGAVDELEAFLKDAANAAAKQRMISSLATIGGQDVKRVAWNILSRMFTEEVAKTISWKGANGKRAFSHMSSKTLMYRAVRANSLCRTATDTDIQRYAIRWFNLAADRGAARRRLTNRSNQAEADD</sequence>
<evidence type="ECO:0000259" key="2">
    <source>
        <dbReference type="Pfam" id="PF16064"/>
    </source>
</evidence>